<organism evidence="1 2">
    <name type="scientific">Pararcticibacter amylolyticus</name>
    <dbReference type="NCBI Taxonomy" id="2173175"/>
    <lineage>
        <taxon>Bacteria</taxon>
        <taxon>Pseudomonadati</taxon>
        <taxon>Bacteroidota</taxon>
        <taxon>Sphingobacteriia</taxon>
        <taxon>Sphingobacteriales</taxon>
        <taxon>Sphingobacteriaceae</taxon>
        <taxon>Pararcticibacter</taxon>
    </lineage>
</organism>
<reference evidence="1 2" key="1">
    <citation type="submission" date="2018-04" db="EMBL/GenBank/DDBJ databases">
        <title>Pedobacter chongqingensis sp. nov., isolated from a rottenly hemp rope.</title>
        <authorList>
            <person name="Cai Y."/>
        </authorList>
    </citation>
    <scope>NUCLEOTIDE SEQUENCE [LARGE SCALE GENOMIC DNA]</scope>
    <source>
        <strain evidence="1 2">FJ4-8</strain>
    </source>
</reference>
<protein>
    <submittedName>
        <fullName evidence="1">Uncharacterized protein</fullName>
    </submittedName>
</protein>
<evidence type="ECO:0000313" key="2">
    <source>
        <dbReference type="Proteomes" id="UP000245647"/>
    </source>
</evidence>
<keyword evidence="2" id="KW-1185">Reference proteome</keyword>
<dbReference type="AlphaFoldDB" id="A0A2U2PKZ0"/>
<comment type="caution">
    <text evidence="1">The sequence shown here is derived from an EMBL/GenBank/DDBJ whole genome shotgun (WGS) entry which is preliminary data.</text>
</comment>
<dbReference type="Proteomes" id="UP000245647">
    <property type="component" value="Unassembled WGS sequence"/>
</dbReference>
<accession>A0A2U2PKZ0</accession>
<evidence type="ECO:0000313" key="1">
    <source>
        <dbReference type="EMBL" id="PWG82077.1"/>
    </source>
</evidence>
<proteinExistence type="predicted"/>
<name>A0A2U2PKZ0_9SPHI</name>
<sequence>METMKQLFLISHDTKTAVQAGSGVAGIPSIHAERIAALNAFLTLNHQKSIIPVWDDDDEFEEILDTYTFITVDDANKSIYSNETLG</sequence>
<dbReference type="EMBL" id="QEAS01000002">
    <property type="protein sequence ID" value="PWG82077.1"/>
    <property type="molecule type" value="Genomic_DNA"/>
</dbReference>
<gene>
    <name evidence="1" type="ORF">DDR33_03405</name>
</gene>